<dbReference type="GO" id="GO:0008808">
    <property type="term" value="F:cardiolipin synthase activity"/>
    <property type="evidence" value="ECO:0007669"/>
    <property type="project" value="TreeGrafter"/>
</dbReference>
<dbReference type="CDD" id="cd09110">
    <property type="entry name" value="PLDc_CLS_1"/>
    <property type="match status" value="1"/>
</dbReference>
<name>A0A1I3DZ24_9GAMM</name>
<keyword evidence="3" id="KW-1185">Reference proteome</keyword>
<dbReference type="Proteomes" id="UP000199040">
    <property type="component" value="Unassembled WGS sequence"/>
</dbReference>
<sequence length="384" mass="44372">MREYARKSGRRRSGTWRDGNHFTLLAEGRRYLPVMERAIAEAHSFIVLELYLMESGRLATRLIDRLAEAVQRGVTVLVLLDGFGAMGLDGKDRDRLRESGVALRFFNPLVWRHLGNVLMRDHRKLLIVDGQVAFTGGFGAVDEFIEAWFDVGVRIEGPVVADWLALFARLWVSPTTRGDGDPALVERLTEARGETSEKRNMLGRVMWGQGYRYQAIRHSLHQRVITARQRLWVCTPYFVPTLTLRRRLARAARRGVDVRLLLPGDAHDHPGVRYAGQRFYGRLLRAGVRIYEYQPGFIHAKISLVDSWVSVGSCNFDHWSLQWNLEANQEVLNADFADETALLFERNFALSREILPAQWALRPRWYRLREWVFGTLDSWVTRLR</sequence>
<dbReference type="AlphaFoldDB" id="A0A1I3DZ24"/>
<accession>A0A1I3DZ24</accession>
<dbReference type="InterPro" id="IPR025202">
    <property type="entry name" value="PLD-like_dom"/>
</dbReference>
<dbReference type="SMART" id="SM00155">
    <property type="entry name" value="PLDc"/>
    <property type="match status" value="2"/>
</dbReference>
<dbReference type="STRING" id="442341.SAMN04487959_112102"/>
<protein>
    <submittedName>
        <fullName evidence="2">Phosphatidylserine/phosphatidylglycerophosphate/cardiolipin synthase</fullName>
    </submittedName>
</protein>
<dbReference type="Gene3D" id="3.30.870.10">
    <property type="entry name" value="Endonuclease Chain A"/>
    <property type="match status" value="2"/>
</dbReference>
<dbReference type="GO" id="GO:0032049">
    <property type="term" value="P:cardiolipin biosynthetic process"/>
    <property type="evidence" value="ECO:0007669"/>
    <property type="project" value="UniProtKB-ARBA"/>
</dbReference>
<dbReference type="GO" id="GO:0016020">
    <property type="term" value="C:membrane"/>
    <property type="evidence" value="ECO:0007669"/>
    <property type="project" value="TreeGrafter"/>
</dbReference>
<dbReference type="PANTHER" id="PTHR21248:SF23">
    <property type="entry name" value="CARDIOLIPIN SYNTHASE B"/>
    <property type="match status" value="1"/>
</dbReference>
<evidence type="ECO:0000259" key="1">
    <source>
        <dbReference type="PROSITE" id="PS50035"/>
    </source>
</evidence>
<dbReference type="RefSeq" id="WP_092848227.1">
    <property type="nucleotide sequence ID" value="NZ_FOPY01000012.1"/>
</dbReference>
<dbReference type="EMBL" id="FOPY01000012">
    <property type="protein sequence ID" value="SFH91966.1"/>
    <property type="molecule type" value="Genomic_DNA"/>
</dbReference>
<dbReference type="PROSITE" id="PS50035">
    <property type="entry name" value="PLD"/>
    <property type="match status" value="1"/>
</dbReference>
<feature type="domain" description="PLD phosphodiesterase" evidence="1">
    <location>
        <begin position="117"/>
        <end position="144"/>
    </location>
</feature>
<dbReference type="CDD" id="cd09159">
    <property type="entry name" value="PLDc_ybhO_like_2"/>
    <property type="match status" value="1"/>
</dbReference>
<dbReference type="InterPro" id="IPR001736">
    <property type="entry name" value="PLipase_D/transphosphatidylase"/>
</dbReference>
<dbReference type="PANTHER" id="PTHR21248">
    <property type="entry name" value="CARDIOLIPIN SYNTHASE"/>
    <property type="match status" value="1"/>
</dbReference>
<evidence type="ECO:0000313" key="2">
    <source>
        <dbReference type="EMBL" id="SFH91966.1"/>
    </source>
</evidence>
<proteinExistence type="predicted"/>
<gene>
    <name evidence="2" type="ORF">SAMN04487959_112102</name>
</gene>
<evidence type="ECO:0000313" key="3">
    <source>
        <dbReference type="Proteomes" id="UP000199040"/>
    </source>
</evidence>
<reference evidence="2 3" key="1">
    <citation type="submission" date="2016-10" db="EMBL/GenBank/DDBJ databases">
        <authorList>
            <person name="de Groot N.N."/>
        </authorList>
    </citation>
    <scope>NUCLEOTIDE SEQUENCE [LARGE SCALE GENOMIC DNA]</scope>
    <source>
        <strain evidence="2 3">CGMCC 1.6848</strain>
    </source>
</reference>
<organism evidence="2 3">
    <name type="scientific">Modicisalibacter xianhensis</name>
    <dbReference type="NCBI Taxonomy" id="442341"/>
    <lineage>
        <taxon>Bacteria</taxon>
        <taxon>Pseudomonadati</taxon>
        <taxon>Pseudomonadota</taxon>
        <taxon>Gammaproteobacteria</taxon>
        <taxon>Oceanospirillales</taxon>
        <taxon>Halomonadaceae</taxon>
        <taxon>Modicisalibacter</taxon>
    </lineage>
</organism>
<dbReference type="SUPFAM" id="SSF56024">
    <property type="entry name" value="Phospholipase D/nuclease"/>
    <property type="match status" value="2"/>
</dbReference>
<dbReference type="Pfam" id="PF13091">
    <property type="entry name" value="PLDc_2"/>
    <property type="match status" value="2"/>
</dbReference>